<dbReference type="EMBL" id="JXXK01000016">
    <property type="protein sequence ID" value="KJF39548.1"/>
    <property type="molecule type" value="Genomic_DNA"/>
</dbReference>
<keyword evidence="1" id="KW-0175">Coiled coil</keyword>
<protein>
    <submittedName>
        <fullName evidence="2">Uncharacterized protein</fullName>
    </submittedName>
</protein>
<comment type="caution">
    <text evidence="2">The sequence shown here is derived from an EMBL/GenBank/DDBJ whole genome shotgun (WGS) entry which is preliminary data.</text>
</comment>
<keyword evidence="3" id="KW-1185">Reference proteome</keyword>
<organism evidence="2 3">
    <name type="scientific">Ruthenibacterium lactatiformans</name>
    <dbReference type="NCBI Taxonomy" id="1550024"/>
    <lineage>
        <taxon>Bacteria</taxon>
        <taxon>Bacillati</taxon>
        <taxon>Bacillota</taxon>
        <taxon>Clostridia</taxon>
        <taxon>Eubacteriales</taxon>
        <taxon>Oscillospiraceae</taxon>
        <taxon>Ruthenibacterium</taxon>
    </lineage>
</organism>
<dbReference type="InterPro" id="IPR054787">
    <property type="entry name" value="TrlF_ATPase"/>
</dbReference>
<evidence type="ECO:0000313" key="2">
    <source>
        <dbReference type="EMBL" id="KJF39548.1"/>
    </source>
</evidence>
<evidence type="ECO:0000313" key="3">
    <source>
        <dbReference type="Proteomes" id="UP000032483"/>
    </source>
</evidence>
<name>A0A0D8J192_9FIRM</name>
<accession>A0A0D8J192</accession>
<reference evidence="2" key="1">
    <citation type="submission" date="2015-02" db="EMBL/GenBank/DDBJ databases">
        <title>A novel member of the family Ruminococcaceae isolated from human feces.</title>
        <authorList>
            <person name="Shkoporov A.N."/>
            <person name="Chaplin A.V."/>
            <person name="Motuzova O.V."/>
            <person name="Kafarskaia L.I."/>
            <person name="Khokhlova E.V."/>
            <person name="Efimov B.A."/>
        </authorList>
    </citation>
    <scope>NUCLEOTIDE SEQUENCE [LARGE SCALE GENOMIC DNA]</scope>
    <source>
        <strain evidence="2">585-1</strain>
    </source>
</reference>
<dbReference type="GeneID" id="42857235"/>
<sequence length="934" mass="106502">MNEYLRGSEWRRWDLHVHTPGTNKNDQYEGTTIEERWYGFYRSILDYVGDGSDKVKSIVSIGITDYLSIENYKKVIAEKRLPGTIKLVIPNVELRMTPMSRNEGINIHFLFNPVVVDELEDRFFSKLSFEYNGRPYSATKAQLISLGKALDSSLAEDAAYLKGVGQFIPSVDSLKKLFSNDPELRENTIIIVSNSSNDGVTGAANSFSHIEANPSDFDATRQSIYQFVDAIFSGNPSDISYFLGEKSDSPDEVIRKCGSLKPCFHGCDAHTNAKLFEPDNQRYCWIKSDPSFNGLKQVLYEPKDRVRISPLMPEEKSNYHVIDRIVIDDPDFSPEPIQFNDKLSCIIGGKSTGKSILLHNLALTIDKNQVEEKTEKSKTKTRVLTKVKVFWKDGEVNETGVQNDSHKIVYIPQTYLNQLSDENEEKTEIDNIIEEIILQNDNARISHEQMLKEIREYKPSLDKRIYDAVQINEEIQSIKKEMAEIGSRAGIEKQLDGLKKQKEIESKELSISEEDISKYDTAVSELTKLNVQLQTIENDISIVDSIVSVVIPVETDKAMSDDVRKDISDAVSMIKEKADELWKEYKLKIIQKYQTKREKTVTDMRNSEIVVDELKEQVESNEAIAELSKRIQEEEQRLLIFRDYDRKIDEKSEELNEIISDLVQTFKRYDDIQERYAASVNGEGSSLNEGSELTFSVLIPFRTEAFCQRIKQLFDNRVLKSKKDIINVEDFNIDQFDETALEKLIKACLNQTIPFSKSFTPESALRSILDNWYNVTYNVKMGDDLIDEMSPGKKALVLLKLLISLAESKSPILIDQPEDDLDNKSISDDLITFIKKKKIERQIIVVTHNANVVVSGDAEQVIVANQQGNTTPNNKFRFEYRTGSIEDDLPVYDDSGTIIHGILNAQGIQQHICDILEGGEKAFAKRKNKYNIKG</sequence>
<dbReference type="RefSeq" id="WP_050005638.1">
    <property type="nucleotide sequence ID" value="NZ_JXXK01000016.1"/>
</dbReference>
<dbReference type="AlphaFoldDB" id="A0A0D8J192"/>
<dbReference type="NCBIfam" id="NF045780">
    <property type="entry name" value="TrlF_fam_ATP"/>
    <property type="match status" value="1"/>
</dbReference>
<dbReference type="PATRIC" id="fig|1550024.3.peg.2661"/>
<evidence type="ECO:0000256" key="1">
    <source>
        <dbReference type="SAM" id="Coils"/>
    </source>
</evidence>
<gene>
    <name evidence="2" type="ORF">TQ39_11670</name>
</gene>
<proteinExistence type="predicted"/>
<dbReference type="Gene3D" id="3.40.50.300">
    <property type="entry name" value="P-loop containing nucleotide triphosphate hydrolases"/>
    <property type="match status" value="1"/>
</dbReference>
<feature type="coiled-coil region" evidence="1">
    <location>
        <begin position="488"/>
        <end position="539"/>
    </location>
</feature>
<dbReference type="SUPFAM" id="SSF52540">
    <property type="entry name" value="P-loop containing nucleoside triphosphate hydrolases"/>
    <property type="match status" value="1"/>
</dbReference>
<dbReference type="Proteomes" id="UP000032483">
    <property type="component" value="Unassembled WGS sequence"/>
</dbReference>
<dbReference type="InterPro" id="IPR027417">
    <property type="entry name" value="P-loop_NTPase"/>
</dbReference>